<feature type="chain" id="PRO_5046783107" evidence="1">
    <location>
        <begin position="19"/>
        <end position="118"/>
    </location>
</feature>
<keyword evidence="1" id="KW-0732">Signal</keyword>
<keyword evidence="3" id="KW-1185">Reference proteome</keyword>
<gene>
    <name evidence="2" type="ORF">P7122_09230</name>
</gene>
<evidence type="ECO:0000256" key="1">
    <source>
        <dbReference type="SAM" id="SignalP"/>
    </source>
</evidence>
<sequence>MRNLVIVLMMLSVAFSYAQNDNEPKLEKKGDLTYATYYHDNGEISQTGTFNADGKVHGEWKSYDAEGNKLALGNYEDGKKVGKWFFWQDESLKEVDFIDSKIVSVNQWDSKTKVAINN</sequence>
<evidence type="ECO:0000313" key="2">
    <source>
        <dbReference type="EMBL" id="MDG4716053.1"/>
    </source>
</evidence>
<feature type="signal peptide" evidence="1">
    <location>
        <begin position="1"/>
        <end position="18"/>
    </location>
</feature>
<accession>A0ABT6G1X9</accession>
<dbReference type="EMBL" id="JARSBN010000004">
    <property type="protein sequence ID" value="MDG4716053.1"/>
    <property type="molecule type" value="Genomic_DNA"/>
</dbReference>
<proteinExistence type="predicted"/>
<comment type="caution">
    <text evidence="2">The sequence shown here is derived from an EMBL/GenBank/DDBJ whole genome shotgun (WGS) entry which is preliminary data.</text>
</comment>
<organism evidence="2 3">
    <name type="scientific">Winogradskyella marincola</name>
    <dbReference type="NCBI Taxonomy" id="3037795"/>
    <lineage>
        <taxon>Bacteria</taxon>
        <taxon>Pseudomonadati</taxon>
        <taxon>Bacteroidota</taxon>
        <taxon>Flavobacteriia</taxon>
        <taxon>Flavobacteriales</taxon>
        <taxon>Flavobacteriaceae</taxon>
        <taxon>Winogradskyella</taxon>
    </lineage>
</organism>
<dbReference type="SUPFAM" id="SSF82185">
    <property type="entry name" value="Histone H3 K4-specific methyltransferase SET7/9 N-terminal domain"/>
    <property type="match status" value="1"/>
</dbReference>
<dbReference type="RefSeq" id="WP_278005500.1">
    <property type="nucleotide sequence ID" value="NZ_JARSBN010000004.1"/>
</dbReference>
<dbReference type="Proteomes" id="UP001529085">
    <property type="component" value="Unassembled WGS sequence"/>
</dbReference>
<protein>
    <submittedName>
        <fullName evidence="2">Nicotinic acid mononucleotide adenyltransferase</fullName>
    </submittedName>
</protein>
<evidence type="ECO:0000313" key="3">
    <source>
        <dbReference type="Proteomes" id="UP001529085"/>
    </source>
</evidence>
<dbReference type="Gene3D" id="2.20.110.10">
    <property type="entry name" value="Histone H3 K4-specific methyltransferase SET7/9 N-terminal domain"/>
    <property type="match status" value="1"/>
</dbReference>
<reference evidence="2 3" key="1">
    <citation type="submission" date="2023-03" db="EMBL/GenBank/DDBJ databases">
        <title>Strain YYF002 represents a novel species in the genus Winogradskyella isolated from seawater.</title>
        <authorList>
            <person name="Fu Z.-Y."/>
        </authorList>
    </citation>
    <scope>NUCLEOTIDE SEQUENCE [LARGE SCALE GENOMIC DNA]</scope>
    <source>
        <strain evidence="2 3">YYF002</strain>
    </source>
</reference>
<name>A0ABT6G1X9_9FLAO</name>